<comment type="caution">
    <text evidence="1">The sequence shown here is derived from an EMBL/GenBank/DDBJ whole genome shotgun (WGS) entry which is preliminary data.</text>
</comment>
<dbReference type="AlphaFoldDB" id="A0A6G0VRR9"/>
<evidence type="ECO:0000313" key="2">
    <source>
        <dbReference type="Proteomes" id="UP000478052"/>
    </source>
</evidence>
<evidence type="ECO:0000313" key="1">
    <source>
        <dbReference type="EMBL" id="KAF0706838.1"/>
    </source>
</evidence>
<dbReference type="Proteomes" id="UP000478052">
    <property type="component" value="Unassembled WGS sequence"/>
</dbReference>
<feature type="non-terminal residue" evidence="1">
    <location>
        <position position="61"/>
    </location>
</feature>
<gene>
    <name evidence="1" type="ORF">FWK35_00037158</name>
</gene>
<keyword evidence="2" id="KW-1185">Reference proteome</keyword>
<dbReference type="EMBL" id="VUJU01012762">
    <property type="protein sequence ID" value="KAF0706838.1"/>
    <property type="molecule type" value="Genomic_DNA"/>
</dbReference>
<protein>
    <submittedName>
        <fullName evidence="1">Uncharacterized protein</fullName>
    </submittedName>
</protein>
<organism evidence="1 2">
    <name type="scientific">Aphis craccivora</name>
    <name type="common">Cowpea aphid</name>
    <dbReference type="NCBI Taxonomy" id="307492"/>
    <lineage>
        <taxon>Eukaryota</taxon>
        <taxon>Metazoa</taxon>
        <taxon>Ecdysozoa</taxon>
        <taxon>Arthropoda</taxon>
        <taxon>Hexapoda</taxon>
        <taxon>Insecta</taxon>
        <taxon>Pterygota</taxon>
        <taxon>Neoptera</taxon>
        <taxon>Paraneoptera</taxon>
        <taxon>Hemiptera</taxon>
        <taxon>Sternorrhyncha</taxon>
        <taxon>Aphidomorpha</taxon>
        <taxon>Aphidoidea</taxon>
        <taxon>Aphididae</taxon>
        <taxon>Aphidini</taxon>
        <taxon>Aphis</taxon>
        <taxon>Aphis</taxon>
    </lineage>
</organism>
<sequence>MRPVKNILLSNKKKITEIGPIYEGEFNYSESALTAAEPPLLYSAATRKRVKKLCYYRGKRS</sequence>
<accession>A0A6G0VRR9</accession>
<name>A0A6G0VRR9_APHCR</name>
<proteinExistence type="predicted"/>
<reference evidence="1 2" key="1">
    <citation type="submission" date="2019-08" db="EMBL/GenBank/DDBJ databases">
        <title>Whole genome of Aphis craccivora.</title>
        <authorList>
            <person name="Voronova N.V."/>
            <person name="Shulinski R.S."/>
            <person name="Bandarenka Y.V."/>
            <person name="Zhorov D.G."/>
            <person name="Warner D."/>
        </authorList>
    </citation>
    <scope>NUCLEOTIDE SEQUENCE [LARGE SCALE GENOMIC DNA]</scope>
    <source>
        <strain evidence="1">180601</strain>
        <tissue evidence="1">Whole Body</tissue>
    </source>
</reference>